<proteinExistence type="predicted"/>
<dbReference type="EMBL" id="GBRH01158843">
    <property type="protein sequence ID" value="JAE39053.1"/>
    <property type="molecule type" value="Transcribed_RNA"/>
</dbReference>
<accession>A0A0A9I1N0</accession>
<name>A0A0A9I1N0_ARUDO</name>
<dbReference type="AlphaFoldDB" id="A0A0A9I1N0"/>
<sequence length="35" mass="4314">MYVFSAQRRAISIICIYMTYPYTTWQNCVYSIDRR</sequence>
<reference evidence="1" key="1">
    <citation type="submission" date="2014-09" db="EMBL/GenBank/DDBJ databases">
        <authorList>
            <person name="Magalhaes I.L.F."/>
            <person name="Oliveira U."/>
            <person name="Santos F.R."/>
            <person name="Vidigal T.H.D.A."/>
            <person name="Brescovit A.D."/>
            <person name="Santos A.J."/>
        </authorList>
    </citation>
    <scope>NUCLEOTIDE SEQUENCE</scope>
    <source>
        <tissue evidence="1">Shoot tissue taken approximately 20 cm above the soil surface</tissue>
    </source>
</reference>
<organism evidence="1">
    <name type="scientific">Arundo donax</name>
    <name type="common">Giant reed</name>
    <name type="synonym">Donax arundinaceus</name>
    <dbReference type="NCBI Taxonomy" id="35708"/>
    <lineage>
        <taxon>Eukaryota</taxon>
        <taxon>Viridiplantae</taxon>
        <taxon>Streptophyta</taxon>
        <taxon>Embryophyta</taxon>
        <taxon>Tracheophyta</taxon>
        <taxon>Spermatophyta</taxon>
        <taxon>Magnoliopsida</taxon>
        <taxon>Liliopsida</taxon>
        <taxon>Poales</taxon>
        <taxon>Poaceae</taxon>
        <taxon>PACMAD clade</taxon>
        <taxon>Arundinoideae</taxon>
        <taxon>Arundineae</taxon>
        <taxon>Arundo</taxon>
    </lineage>
</organism>
<evidence type="ECO:0000313" key="1">
    <source>
        <dbReference type="EMBL" id="JAE39053.1"/>
    </source>
</evidence>
<protein>
    <submittedName>
        <fullName evidence="1">Uncharacterized protein</fullName>
    </submittedName>
</protein>
<reference evidence="1" key="2">
    <citation type="journal article" date="2015" name="Data Brief">
        <title>Shoot transcriptome of the giant reed, Arundo donax.</title>
        <authorList>
            <person name="Barrero R.A."/>
            <person name="Guerrero F.D."/>
            <person name="Moolhuijzen P."/>
            <person name="Goolsby J.A."/>
            <person name="Tidwell J."/>
            <person name="Bellgard S.E."/>
            <person name="Bellgard M.I."/>
        </authorList>
    </citation>
    <scope>NUCLEOTIDE SEQUENCE</scope>
    <source>
        <tissue evidence="1">Shoot tissue taken approximately 20 cm above the soil surface</tissue>
    </source>
</reference>